<sequence length="310" mass="34708">MYRRNSDIAAIEQSNDVTSRFLQLPSEIRNIVYELVFGGVTVHVESANGNGWCSAGTKLVRSICRATRNASRITITPTGHHDYDAIETYDSLHHQCLRLARSYKANRWNVVTHGSQRLGDLSFGSILTLLSVCRQIHREAAVLPYEHAAFTFRQSAHVGLFASKLAPAQRIAVRNLSVCSTDSERYDFLPSTKIRDGMRAMKGVRNIEVFFELDEWPSEGFEDSGLSDLEAQDMAFASLLPFASTELHTASVTIYPSQILSGWVKFGTVVGGLSVNEIKAWGMRMEQKLLQRNPEEDQSVENKDDGRFSD</sequence>
<evidence type="ECO:0000313" key="2">
    <source>
        <dbReference type="Proteomes" id="UP001281147"/>
    </source>
</evidence>
<name>A0ACC3MXD5_9PEZI</name>
<evidence type="ECO:0000313" key="1">
    <source>
        <dbReference type="EMBL" id="KAK3704994.1"/>
    </source>
</evidence>
<gene>
    <name evidence="1" type="ORF">LTR37_013511</name>
</gene>
<accession>A0ACC3MXD5</accession>
<proteinExistence type="predicted"/>
<comment type="caution">
    <text evidence="1">The sequence shown here is derived from an EMBL/GenBank/DDBJ whole genome shotgun (WGS) entry which is preliminary data.</text>
</comment>
<dbReference type="EMBL" id="JAUTXU010000133">
    <property type="protein sequence ID" value="KAK3704994.1"/>
    <property type="molecule type" value="Genomic_DNA"/>
</dbReference>
<reference evidence="1" key="1">
    <citation type="submission" date="2023-07" db="EMBL/GenBank/DDBJ databases">
        <title>Black Yeasts Isolated from many extreme environments.</title>
        <authorList>
            <person name="Coleine C."/>
            <person name="Stajich J.E."/>
            <person name="Selbmann L."/>
        </authorList>
    </citation>
    <scope>NUCLEOTIDE SEQUENCE</scope>
    <source>
        <strain evidence="1">CCFEE 5714</strain>
    </source>
</reference>
<organism evidence="1 2">
    <name type="scientific">Vermiconidia calcicola</name>
    <dbReference type="NCBI Taxonomy" id="1690605"/>
    <lineage>
        <taxon>Eukaryota</taxon>
        <taxon>Fungi</taxon>
        <taxon>Dikarya</taxon>
        <taxon>Ascomycota</taxon>
        <taxon>Pezizomycotina</taxon>
        <taxon>Dothideomycetes</taxon>
        <taxon>Dothideomycetidae</taxon>
        <taxon>Mycosphaerellales</taxon>
        <taxon>Extremaceae</taxon>
        <taxon>Vermiconidia</taxon>
    </lineage>
</organism>
<keyword evidence="2" id="KW-1185">Reference proteome</keyword>
<protein>
    <submittedName>
        <fullName evidence="1">Uncharacterized protein</fullName>
    </submittedName>
</protein>
<dbReference type="Proteomes" id="UP001281147">
    <property type="component" value="Unassembled WGS sequence"/>
</dbReference>